<reference evidence="1 2" key="2">
    <citation type="journal article" date="2014" name="J. Gen. Appl. Microbiol.">
        <title>The early diverging ascomycetous budding yeast Saitoella complicata has three histone deacetylases belonging to the Clr6, Hos2, and Rpd3 lineages.</title>
        <authorList>
            <person name="Nishida H."/>
            <person name="Matsumoto T."/>
            <person name="Kondo S."/>
            <person name="Hamamoto M."/>
            <person name="Yoshikawa H."/>
        </authorList>
    </citation>
    <scope>NUCLEOTIDE SEQUENCE [LARGE SCALE GENOMIC DNA]</scope>
    <source>
        <strain evidence="1 2">NRRL Y-17804</strain>
    </source>
</reference>
<accession>A0A0E9NRW7</accession>
<proteinExistence type="predicted"/>
<organism evidence="1 2">
    <name type="scientific">Saitoella complicata (strain BCRC 22490 / CBS 7301 / JCM 7358 / NBRC 10748 / NRRL Y-17804)</name>
    <dbReference type="NCBI Taxonomy" id="698492"/>
    <lineage>
        <taxon>Eukaryota</taxon>
        <taxon>Fungi</taxon>
        <taxon>Dikarya</taxon>
        <taxon>Ascomycota</taxon>
        <taxon>Taphrinomycotina</taxon>
        <taxon>Taphrinomycotina incertae sedis</taxon>
        <taxon>Saitoella</taxon>
    </lineage>
</organism>
<dbReference type="Proteomes" id="UP000033140">
    <property type="component" value="Unassembled WGS sequence"/>
</dbReference>
<name>A0A0E9NRW7_SAICN</name>
<evidence type="ECO:0000313" key="2">
    <source>
        <dbReference type="Proteomes" id="UP000033140"/>
    </source>
</evidence>
<gene>
    <name evidence="1" type="ORF">G7K_6578-t1</name>
</gene>
<evidence type="ECO:0000313" key="1">
    <source>
        <dbReference type="EMBL" id="GAO52503.1"/>
    </source>
</evidence>
<reference evidence="1 2" key="1">
    <citation type="journal article" date="2011" name="J. Gen. Appl. Microbiol.">
        <title>Draft genome sequencing of the enigmatic yeast Saitoella complicata.</title>
        <authorList>
            <person name="Nishida H."/>
            <person name="Hamamoto M."/>
            <person name="Sugiyama J."/>
        </authorList>
    </citation>
    <scope>NUCLEOTIDE SEQUENCE [LARGE SCALE GENOMIC DNA]</scope>
    <source>
        <strain evidence="1 2">NRRL Y-17804</strain>
    </source>
</reference>
<dbReference type="AlphaFoldDB" id="A0A0E9NRW7"/>
<protein>
    <submittedName>
        <fullName evidence="1">Uncharacterized protein</fullName>
    </submittedName>
</protein>
<reference evidence="1 2" key="3">
    <citation type="journal article" date="2015" name="Genome Announc.">
        <title>Draft Genome Sequence of the Archiascomycetous Yeast Saitoella complicata.</title>
        <authorList>
            <person name="Yamauchi K."/>
            <person name="Kondo S."/>
            <person name="Hamamoto M."/>
            <person name="Takahashi Y."/>
            <person name="Ogura Y."/>
            <person name="Hayashi T."/>
            <person name="Nishida H."/>
        </authorList>
    </citation>
    <scope>NUCLEOTIDE SEQUENCE [LARGE SCALE GENOMIC DNA]</scope>
    <source>
        <strain evidence="1 2">NRRL Y-17804</strain>
    </source>
</reference>
<dbReference type="EMBL" id="BACD03000071">
    <property type="protein sequence ID" value="GAO52503.1"/>
    <property type="molecule type" value="Genomic_DNA"/>
</dbReference>
<keyword evidence="2" id="KW-1185">Reference proteome</keyword>
<comment type="caution">
    <text evidence="1">The sequence shown here is derived from an EMBL/GenBank/DDBJ whole genome shotgun (WGS) entry which is preliminary data.</text>
</comment>
<sequence length="177" mass="19405">MNAPPQPARPTSIDLDHLRAWDRRDIRCLGLGTLWLDIWRGCCGEGCLAMGVPRGSVLDASGGVDGCGCVGLGGRQLAWDEVLHEVSRLQLYGDGIGGDIGLKPPQQVSSKHISRGFLRTVDTTGLSRPNSSYWESNVVEGRVPWLLRRGRRELPALNLSYTKVQRPRTPAPPSLQR</sequence>